<dbReference type="GO" id="GO:0008270">
    <property type="term" value="F:zinc ion binding"/>
    <property type="evidence" value="ECO:0007669"/>
    <property type="project" value="UniProtKB-KW"/>
</dbReference>
<name>A0A453ASG2_AEGTS</name>
<evidence type="ECO:0000256" key="2">
    <source>
        <dbReference type="ARBA" id="ARBA00001947"/>
    </source>
</evidence>
<evidence type="ECO:0000256" key="5">
    <source>
        <dbReference type="ARBA" id="ARBA00012251"/>
    </source>
</evidence>
<dbReference type="PROSITE" id="PS00518">
    <property type="entry name" value="ZF_RING_1"/>
    <property type="match status" value="2"/>
</dbReference>
<evidence type="ECO:0000259" key="14">
    <source>
        <dbReference type="PROSITE" id="PS50089"/>
    </source>
</evidence>
<reference evidence="17" key="1">
    <citation type="journal article" date="2014" name="Science">
        <title>Ancient hybridizations among the ancestral genomes of bread wheat.</title>
        <authorList>
            <consortium name="International Wheat Genome Sequencing Consortium,"/>
            <person name="Marcussen T."/>
            <person name="Sandve S.R."/>
            <person name="Heier L."/>
            <person name="Spannagl M."/>
            <person name="Pfeifer M."/>
            <person name="Jakobsen K.S."/>
            <person name="Wulff B.B."/>
            <person name="Steuernagel B."/>
            <person name="Mayer K.F."/>
            <person name="Olsen O.A."/>
        </authorList>
    </citation>
    <scope>NUCLEOTIDE SEQUENCE [LARGE SCALE GENOMIC DNA]</scope>
    <source>
        <strain evidence="17">cv. AL8/78</strain>
    </source>
</reference>
<dbReference type="GO" id="GO:0016567">
    <property type="term" value="P:protein ubiquitination"/>
    <property type="evidence" value="ECO:0007669"/>
    <property type="project" value="InterPro"/>
</dbReference>
<evidence type="ECO:0000256" key="7">
    <source>
        <dbReference type="ARBA" id="ARBA00022723"/>
    </source>
</evidence>
<dbReference type="SMART" id="SM00184">
    <property type="entry name" value="RING"/>
    <property type="match status" value="3"/>
</dbReference>
<reference evidence="17" key="2">
    <citation type="journal article" date="2017" name="Nat. Plants">
        <title>The Aegilops tauschii genome reveals multiple impacts of transposons.</title>
        <authorList>
            <person name="Zhao G."/>
            <person name="Zou C."/>
            <person name="Li K."/>
            <person name="Wang K."/>
            <person name="Li T."/>
            <person name="Gao L."/>
            <person name="Zhang X."/>
            <person name="Wang H."/>
            <person name="Yang Z."/>
            <person name="Liu X."/>
            <person name="Jiang W."/>
            <person name="Mao L."/>
            <person name="Kong X."/>
            <person name="Jiao Y."/>
            <person name="Jia J."/>
        </authorList>
    </citation>
    <scope>NUCLEOTIDE SEQUENCE [LARGE SCALE GENOMIC DNA]</scope>
    <source>
        <strain evidence="17">cv. AL8/78</strain>
    </source>
</reference>
<dbReference type="EnsemblPlants" id="AET2Gv20247600.2">
    <property type="protein sequence ID" value="AET2Gv20247600.2"/>
    <property type="gene ID" value="AET2Gv20247600"/>
</dbReference>
<sequence length="479" mass="52048">VVAKHLIFDPSSRLSPHPTQRSPVCKRNCKKKQNCKKKEERRRGETRAHWNSTSQKQSNTSQSCSREAAAARRRRHGRGGMGSTISRCGRGGEGPAHAEEAGGCWARRSSGGGGGGRVGGWAEELRRWRNTAARRLGGGAPAVEEDDGRRLGGGATAVEEFDGRRSGGGVPRRPTDGGRVDASRGRDSRVHGHGELFYCPMCMELVPINLKSSLGPCGHAFCSSCVTTYVAVKQREREDAARVKCPDCKNGVPVFVTEGGGDLPADGHGEPFECAICMETVPGALKFSVSPCGHPFCRSCVARYVAAKLDDKVAGVACPHPGCEAGAVEPSSCRGVIPPDLLDRWGFLLCELAVGAKRVYCPYQDCSALLLADADAKAIAEAECPHCHRLFCARCGVPWHDGLGCEEFQKLGQDERGRNELLLRRLVGRKGWQRCPKCRMFVEKSEGCNYMKCRCGNSFCYRCASKLSAENHYCKKCKR</sequence>
<dbReference type="Proteomes" id="UP000015105">
    <property type="component" value="Chromosome 2D"/>
</dbReference>
<comment type="similarity">
    <text evidence="4">Belongs to the RBR family. Ariadne subfamily.</text>
</comment>
<dbReference type="Gene3D" id="1.20.120.1750">
    <property type="match status" value="1"/>
</dbReference>
<dbReference type="Pfam" id="PF26200">
    <property type="entry name" value="Rcat_RNF216"/>
    <property type="match status" value="1"/>
</dbReference>
<dbReference type="PANTHER" id="PTHR11685">
    <property type="entry name" value="RBR FAMILY RING FINGER AND IBR DOMAIN-CONTAINING"/>
    <property type="match status" value="1"/>
</dbReference>
<reference evidence="16" key="3">
    <citation type="journal article" date="2017" name="Nature">
        <title>Genome sequence of the progenitor of the wheat D genome Aegilops tauschii.</title>
        <authorList>
            <person name="Luo M.C."/>
            <person name="Gu Y.Q."/>
            <person name="Puiu D."/>
            <person name="Wang H."/>
            <person name="Twardziok S.O."/>
            <person name="Deal K.R."/>
            <person name="Huo N."/>
            <person name="Zhu T."/>
            <person name="Wang L."/>
            <person name="Wang Y."/>
            <person name="McGuire P.E."/>
            <person name="Liu S."/>
            <person name="Long H."/>
            <person name="Ramasamy R.K."/>
            <person name="Rodriguez J.C."/>
            <person name="Van S.L."/>
            <person name="Yuan L."/>
            <person name="Wang Z."/>
            <person name="Xia Z."/>
            <person name="Xiao L."/>
            <person name="Anderson O.D."/>
            <person name="Ouyang S."/>
            <person name="Liang Y."/>
            <person name="Zimin A.V."/>
            <person name="Pertea G."/>
            <person name="Qi P."/>
            <person name="Bennetzen J.L."/>
            <person name="Dai X."/>
            <person name="Dawson M.W."/>
            <person name="Muller H.G."/>
            <person name="Kugler K."/>
            <person name="Rivarola-Duarte L."/>
            <person name="Spannagl M."/>
            <person name="Mayer K.F.X."/>
            <person name="Lu F.H."/>
            <person name="Bevan M.W."/>
            <person name="Leroy P."/>
            <person name="Li P."/>
            <person name="You F.M."/>
            <person name="Sun Q."/>
            <person name="Liu Z."/>
            <person name="Lyons E."/>
            <person name="Wicker T."/>
            <person name="Salzberg S.L."/>
            <person name="Devos K.M."/>
            <person name="Dvorak J."/>
        </authorList>
    </citation>
    <scope>NUCLEOTIDE SEQUENCE [LARGE SCALE GENOMIC DNA]</scope>
    <source>
        <strain evidence="16">cv. AL8/78</strain>
    </source>
</reference>
<keyword evidence="11" id="KW-0862">Zinc</keyword>
<dbReference type="PROSITE" id="PS51873">
    <property type="entry name" value="TRIAD"/>
    <property type="match status" value="1"/>
</dbReference>
<dbReference type="InterPro" id="IPR017907">
    <property type="entry name" value="Znf_RING_CS"/>
</dbReference>
<evidence type="ECO:0000313" key="16">
    <source>
        <dbReference type="EnsemblPlants" id="AET2Gv20247600.2"/>
    </source>
</evidence>
<dbReference type="CDD" id="cd22584">
    <property type="entry name" value="Rcat_RBR_unk"/>
    <property type="match status" value="1"/>
</dbReference>
<dbReference type="SMART" id="SM00647">
    <property type="entry name" value="IBR"/>
    <property type="match status" value="2"/>
</dbReference>
<keyword evidence="17" id="KW-1185">Reference proteome</keyword>
<dbReference type="InterPro" id="IPR031127">
    <property type="entry name" value="E3_UB_ligase_RBR"/>
</dbReference>
<feature type="compositionally biased region" description="Basic and acidic residues" evidence="13">
    <location>
        <begin position="36"/>
        <end position="48"/>
    </location>
</feature>
<evidence type="ECO:0000256" key="4">
    <source>
        <dbReference type="ARBA" id="ARBA00005884"/>
    </source>
</evidence>
<dbReference type="Pfam" id="PF01485">
    <property type="entry name" value="IBR"/>
    <property type="match status" value="1"/>
</dbReference>
<evidence type="ECO:0000256" key="6">
    <source>
        <dbReference type="ARBA" id="ARBA00022679"/>
    </source>
</evidence>
<dbReference type="Gene3D" id="3.30.40.10">
    <property type="entry name" value="Zinc/RING finger domain, C3HC4 (zinc finger)"/>
    <property type="match status" value="2"/>
</dbReference>
<keyword evidence="7" id="KW-0479">Metal-binding</keyword>
<dbReference type="SUPFAM" id="SSF57850">
    <property type="entry name" value="RING/U-box"/>
    <property type="match status" value="4"/>
</dbReference>
<proteinExistence type="inferred from homology"/>
<protein>
    <recommendedName>
        <fullName evidence="5">RBR-type E3 ubiquitin transferase</fullName>
        <ecNumber evidence="5">2.3.2.31</ecNumber>
    </recommendedName>
</protein>
<reference evidence="16" key="5">
    <citation type="journal article" date="2021" name="G3 (Bethesda)">
        <title>Aegilops tauschii genome assembly Aet v5.0 features greater sequence contiguity and improved annotation.</title>
        <authorList>
            <person name="Wang L."/>
            <person name="Zhu T."/>
            <person name="Rodriguez J.C."/>
            <person name="Deal K.R."/>
            <person name="Dubcovsky J."/>
            <person name="McGuire P.E."/>
            <person name="Lux T."/>
            <person name="Spannagl M."/>
            <person name="Mayer K.F.X."/>
            <person name="Baldrich P."/>
            <person name="Meyers B.C."/>
            <person name="Huo N."/>
            <person name="Gu Y.Q."/>
            <person name="Zhou H."/>
            <person name="Devos K.M."/>
            <person name="Bennetzen J.L."/>
            <person name="Unver T."/>
            <person name="Budak H."/>
            <person name="Gulick P.J."/>
            <person name="Galiba G."/>
            <person name="Kalapos B."/>
            <person name="Nelson D.R."/>
            <person name="Li P."/>
            <person name="You F.M."/>
            <person name="Luo M.C."/>
            <person name="Dvorak J."/>
        </authorList>
    </citation>
    <scope>NUCLEOTIDE SEQUENCE [LARGE SCALE GENOMIC DNA]</scope>
    <source>
        <strain evidence="16">cv. AL8/78</strain>
    </source>
</reference>
<comment type="cofactor">
    <cofactor evidence="2">
        <name>Zn(2+)</name>
        <dbReference type="ChEBI" id="CHEBI:29105"/>
    </cofactor>
</comment>
<evidence type="ECO:0000259" key="15">
    <source>
        <dbReference type="PROSITE" id="PS51873"/>
    </source>
</evidence>
<keyword evidence="6" id="KW-0808">Transferase</keyword>
<organism evidence="16 17">
    <name type="scientific">Aegilops tauschii subsp. strangulata</name>
    <name type="common">Goatgrass</name>
    <dbReference type="NCBI Taxonomy" id="200361"/>
    <lineage>
        <taxon>Eukaryota</taxon>
        <taxon>Viridiplantae</taxon>
        <taxon>Streptophyta</taxon>
        <taxon>Embryophyta</taxon>
        <taxon>Tracheophyta</taxon>
        <taxon>Spermatophyta</taxon>
        <taxon>Magnoliopsida</taxon>
        <taxon>Liliopsida</taxon>
        <taxon>Poales</taxon>
        <taxon>Poaceae</taxon>
        <taxon>BOP clade</taxon>
        <taxon>Pooideae</taxon>
        <taxon>Triticodae</taxon>
        <taxon>Triticeae</taxon>
        <taxon>Triticinae</taxon>
        <taxon>Aegilops</taxon>
    </lineage>
</organism>
<dbReference type="STRING" id="200361.A0A453ASG2"/>
<comment type="function">
    <text evidence="3">Might act as an E3 ubiquitin-protein ligase, or as part of E3 complex, which accepts ubiquitin from specific E2 ubiquitin-conjugating enzymes and then transfers it to substrates.</text>
</comment>
<reference evidence="16" key="4">
    <citation type="submission" date="2019-03" db="UniProtKB">
        <authorList>
            <consortium name="EnsemblPlants"/>
        </authorList>
    </citation>
    <scope>IDENTIFICATION</scope>
</reference>
<dbReference type="CDD" id="cd22582">
    <property type="entry name" value="BRcat_RBR_unk"/>
    <property type="match status" value="1"/>
</dbReference>
<comment type="catalytic activity">
    <reaction evidence="1">
        <text>[E2 ubiquitin-conjugating enzyme]-S-ubiquitinyl-L-cysteine + [acceptor protein]-L-lysine = [E2 ubiquitin-conjugating enzyme]-L-cysteine + [acceptor protein]-N(6)-ubiquitinyl-L-lysine.</text>
        <dbReference type="EC" id="2.3.2.31"/>
    </reaction>
</comment>
<feature type="compositionally biased region" description="Polar residues" evidence="13">
    <location>
        <begin position="12"/>
        <end position="22"/>
    </location>
</feature>
<dbReference type="Gramene" id="AET2Gv20247600.2">
    <property type="protein sequence ID" value="AET2Gv20247600.2"/>
    <property type="gene ID" value="AET2Gv20247600"/>
</dbReference>
<feature type="compositionally biased region" description="Basic and acidic residues" evidence="13">
    <location>
        <begin position="173"/>
        <end position="187"/>
    </location>
</feature>
<evidence type="ECO:0000256" key="13">
    <source>
        <dbReference type="SAM" id="MobiDB-lite"/>
    </source>
</evidence>
<keyword evidence="10" id="KW-0833">Ubl conjugation pathway</keyword>
<feature type="region of interest" description="Disordered" evidence="13">
    <location>
        <begin position="162"/>
        <end position="187"/>
    </location>
</feature>
<evidence type="ECO:0000256" key="1">
    <source>
        <dbReference type="ARBA" id="ARBA00001798"/>
    </source>
</evidence>
<keyword evidence="8" id="KW-0677">Repeat</keyword>
<evidence type="ECO:0000256" key="3">
    <source>
        <dbReference type="ARBA" id="ARBA00003976"/>
    </source>
</evidence>
<feature type="domain" description="RING-type" evidence="14">
    <location>
        <begin position="274"/>
        <end position="319"/>
    </location>
</feature>
<dbReference type="Pfam" id="PF13445">
    <property type="entry name" value="zf-RING_UBOX"/>
    <property type="match status" value="2"/>
</dbReference>
<dbReference type="GO" id="GO:0061630">
    <property type="term" value="F:ubiquitin protein ligase activity"/>
    <property type="evidence" value="ECO:0007669"/>
    <property type="project" value="UniProtKB-EC"/>
</dbReference>
<evidence type="ECO:0000256" key="9">
    <source>
        <dbReference type="ARBA" id="ARBA00022771"/>
    </source>
</evidence>
<dbReference type="AlphaFoldDB" id="A0A453ASG2"/>
<evidence type="ECO:0000313" key="17">
    <source>
        <dbReference type="Proteomes" id="UP000015105"/>
    </source>
</evidence>
<feature type="domain" description="RING-type" evidence="14">
    <location>
        <begin position="199"/>
        <end position="249"/>
    </location>
</feature>
<dbReference type="FunFam" id="3.30.40.10:FF:000230">
    <property type="entry name" value="RBR-type E3 ubiquitin transferase"/>
    <property type="match status" value="1"/>
</dbReference>
<evidence type="ECO:0000256" key="12">
    <source>
        <dbReference type="PROSITE-ProRule" id="PRU00175"/>
    </source>
</evidence>
<dbReference type="PROSITE" id="PS50089">
    <property type="entry name" value="ZF_RING_2"/>
    <property type="match status" value="2"/>
</dbReference>
<feature type="domain" description="RING-type" evidence="15">
    <location>
        <begin position="270"/>
        <end position="479"/>
    </location>
</feature>
<keyword evidence="9 12" id="KW-0863">Zinc-finger</keyword>
<dbReference type="InterPro" id="IPR013083">
    <property type="entry name" value="Znf_RING/FYVE/PHD"/>
</dbReference>
<evidence type="ECO:0000256" key="11">
    <source>
        <dbReference type="ARBA" id="ARBA00022833"/>
    </source>
</evidence>
<dbReference type="EC" id="2.3.2.31" evidence="5"/>
<evidence type="ECO:0000256" key="8">
    <source>
        <dbReference type="ARBA" id="ARBA00022737"/>
    </source>
</evidence>
<evidence type="ECO:0000256" key="10">
    <source>
        <dbReference type="ARBA" id="ARBA00022786"/>
    </source>
</evidence>
<dbReference type="InterPro" id="IPR002867">
    <property type="entry name" value="IBR_dom"/>
</dbReference>
<dbReference type="InterPro" id="IPR027370">
    <property type="entry name" value="Znf-RING_euk"/>
</dbReference>
<dbReference type="InterPro" id="IPR001841">
    <property type="entry name" value="Znf_RING"/>
</dbReference>
<dbReference type="InterPro" id="IPR044066">
    <property type="entry name" value="TRIAD_supradom"/>
</dbReference>
<feature type="compositionally biased region" description="Low complexity" evidence="13">
    <location>
        <begin position="51"/>
        <end position="68"/>
    </location>
</feature>
<accession>A0A453ASG2</accession>
<feature type="region of interest" description="Disordered" evidence="13">
    <location>
        <begin position="1"/>
        <end position="99"/>
    </location>
</feature>